<dbReference type="EMBL" id="LHPF02000059">
    <property type="protein sequence ID" value="PSC67434.1"/>
    <property type="molecule type" value="Genomic_DNA"/>
</dbReference>
<evidence type="ECO:0000313" key="3">
    <source>
        <dbReference type="Proteomes" id="UP000239649"/>
    </source>
</evidence>
<evidence type="ECO:0000256" key="1">
    <source>
        <dbReference type="SAM" id="MobiDB-lite"/>
    </source>
</evidence>
<feature type="region of interest" description="Disordered" evidence="1">
    <location>
        <begin position="332"/>
        <end position="396"/>
    </location>
</feature>
<feature type="region of interest" description="Disordered" evidence="1">
    <location>
        <begin position="509"/>
        <end position="538"/>
    </location>
</feature>
<feature type="region of interest" description="Disordered" evidence="1">
    <location>
        <begin position="32"/>
        <end position="82"/>
    </location>
</feature>
<feature type="compositionally biased region" description="Low complexity" evidence="1">
    <location>
        <begin position="356"/>
        <end position="372"/>
    </location>
</feature>
<evidence type="ECO:0000313" key="2">
    <source>
        <dbReference type="EMBL" id="PSC67434.1"/>
    </source>
</evidence>
<gene>
    <name evidence="2" type="ORF">C2E20_8886</name>
</gene>
<dbReference type="AlphaFoldDB" id="A0A2P6V067"/>
<comment type="caution">
    <text evidence="2">The sequence shown here is derived from an EMBL/GenBank/DDBJ whole genome shotgun (WGS) entry which is preliminary data.</text>
</comment>
<accession>A0A2P6V067</accession>
<dbReference type="Proteomes" id="UP000239649">
    <property type="component" value="Unassembled WGS sequence"/>
</dbReference>
<feature type="compositionally biased region" description="Low complexity" evidence="1">
    <location>
        <begin position="100"/>
        <end position="110"/>
    </location>
</feature>
<keyword evidence="3" id="KW-1185">Reference proteome</keyword>
<reference evidence="2 3" key="1">
    <citation type="journal article" date="2018" name="Plant J.">
        <title>Genome sequences of Chlorella sorokiniana UTEX 1602 and Micractinium conductrix SAG 241.80: implications to maltose excretion by a green alga.</title>
        <authorList>
            <person name="Arriola M.B."/>
            <person name="Velmurugan N."/>
            <person name="Zhang Y."/>
            <person name="Plunkett M.H."/>
            <person name="Hondzo H."/>
            <person name="Barney B.M."/>
        </authorList>
    </citation>
    <scope>NUCLEOTIDE SEQUENCE [LARGE SCALE GENOMIC DNA]</scope>
    <source>
        <strain evidence="2 3">SAG 241.80</strain>
    </source>
</reference>
<feature type="region of interest" description="Disordered" evidence="1">
    <location>
        <begin position="99"/>
        <end position="119"/>
    </location>
</feature>
<proteinExistence type="predicted"/>
<protein>
    <submittedName>
        <fullName evidence="2">Uncharacterized protein</fullName>
    </submittedName>
</protein>
<name>A0A2P6V067_9CHLO</name>
<sequence length="684" mass="68847">MHDAELWSSYEAFSVAVAAEVDKRIVSASLHPQAAAPGQHPRQRGTAADDALAVQEREQQEQPAGDAAGGGAWPAAAGPQGHPEELQRMLEQLTAGMQGLASPASSLPSSKGATSQSATSGCAGLQSVLQQHGLAPAAADGASALLQAVLDRMDDIVLRTGIPAAHLVGSPAGAPRADVCPVEGVSGPAGRSQAARLCSQADELLDSSAAELRQVQHELEVVQRLEVAAERIGDAAIQAALAGAKAAAQAATARTAARSAEARAAAAVALPELAAAVEGTHDGFGWQFAVPAAQPLVAAGQAQPAAAPPAQRAPPRVGVCQHKVSLSVASDEILADPADSNGSSTCAGLSEEDEAAPGAEQQQQQGTARGPEAAVLQQPGEADAQQQRHGDEQQAEQRMLDDLAALSIQQYQQYTQEPLREEAVASTWDAATAAWGPVETVPGADVHDSKPWPAQEVSVGVAVPRQLWQPAAQLAAAGTAVQPPLLATSPPAPSVGTAASSERISSAPLTASSDFGSTPLTASSAWSEDSEATSLGVAGRHKARALRYRLLRRQLAAAAGLQATPLGTEAGSPALSLISSASDGLTSSSSGGGSPIADASPPTTATPPSTAGASTCSTLSTLQEVDSRPWGAQLGPLLAAADPAAAPSTATRTAGAVGGGRGLEALRVLKDRMAAGRRTPGVRS</sequence>
<feature type="region of interest" description="Disordered" evidence="1">
    <location>
        <begin position="581"/>
        <end position="615"/>
    </location>
</feature>
<feature type="compositionally biased region" description="Polar residues" evidence="1">
    <location>
        <begin position="509"/>
        <end position="527"/>
    </location>
</feature>
<organism evidence="2 3">
    <name type="scientific">Micractinium conductrix</name>
    <dbReference type="NCBI Taxonomy" id="554055"/>
    <lineage>
        <taxon>Eukaryota</taxon>
        <taxon>Viridiplantae</taxon>
        <taxon>Chlorophyta</taxon>
        <taxon>core chlorophytes</taxon>
        <taxon>Trebouxiophyceae</taxon>
        <taxon>Chlorellales</taxon>
        <taxon>Chlorellaceae</taxon>
        <taxon>Chlorella clade</taxon>
        <taxon>Micractinium</taxon>
    </lineage>
</organism>